<sequence length="61" mass="6951">MTKDELHRAVIEIIKEEMSIEIKPPGFLDTLFVIQLKVGDIVFAEDYINANDIEYALANRG</sequence>
<proteinExistence type="predicted"/>
<dbReference type="Proteomes" id="UP000231463">
    <property type="component" value="Segment"/>
</dbReference>
<dbReference type="EMBL" id="MF957259">
    <property type="protein sequence ID" value="ATN93056.1"/>
    <property type="molecule type" value="Genomic_DNA"/>
</dbReference>
<accession>A0A2D1GLW8</accession>
<organism evidence="1 2">
    <name type="scientific">Salmonella phage Melville</name>
    <dbReference type="NCBI Taxonomy" id="2041413"/>
    <lineage>
        <taxon>Viruses</taxon>
        <taxon>Duplodnaviria</taxon>
        <taxon>Heunggongvirae</taxon>
        <taxon>Uroviricota</taxon>
        <taxon>Caudoviricetes</taxon>
        <taxon>Pantevenvirales</taxon>
        <taxon>Straboviridae</taxon>
        <taxon>Tevenvirinae</taxon>
        <taxon>Gelderlandvirus</taxon>
        <taxon>Gelderlandvirus melville</taxon>
    </lineage>
</organism>
<keyword evidence="2" id="KW-1185">Reference proteome</keyword>
<gene>
    <name evidence="1" type="ORF">CPT_Melville_082</name>
</gene>
<name>A0A2D1GLW8_9CAUD</name>
<evidence type="ECO:0000313" key="2">
    <source>
        <dbReference type="Proteomes" id="UP000231463"/>
    </source>
</evidence>
<reference evidence="2" key="1">
    <citation type="submission" date="2017-09" db="EMBL/GenBank/DDBJ databases">
        <title>The complete genome of Salmonella phage Melville.</title>
        <authorList>
            <person name="Zhang K."/>
            <person name="Xie Y."/>
            <person name="Liu M."/>
            <person name="Gill J."/>
        </authorList>
    </citation>
    <scope>NUCLEOTIDE SEQUENCE [LARGE SCALE GENOMIC DNA]</scope>
</reference>
<evidence type="ECO:0000313" key="1">
    <source>
        <dbReference type="EMBL" id="ATN93056.1"/>
    </source>
</evidence>
<protein>
    <submittedName>
        <fullName evidence="1">Uncharacterized protein</fullName>
    </submittedName>
</protein>